<reference evidence="1" key="1">
    <citation type="journal article" date="2014" name="PLoS ONE">
        <title>Transcriptome-Based Identification of ABC Transporters in the Western Tarnished Plant Bug Lygus hesperus.</title>
        <authorList>
            <person name="Hull J.J."/>
            <person name="Chaney K."/>
            <person name="Geib S.M."/>
            <person name="Fabrick J.A."/>
            <person name="Brent C.S."/>
            <person name="Walsh D."/>
            <person name="Lavine L.C."/>
        </authorList>
    </citation>
    <scope>NUCLEOTIDE SEQUENCE</scope>
</reference>
<evidence type="ECO:0000313" key="1">
    <source>
        <dbReference type="EMBL" id="JAG26755.1"/>
    </source>
</evidence>
<proteinExistence type="predicted"/>
<feature type="non-terminal residue" evidence="1">
    <location>
        <position position="118"/>
    </location>
</feature>
<name>A0A0A9YB61_LYGHE</name>
<reference evidence="1" key="2">
    <citation type="submission" date="2014-07" db="EMBL/GenBank/DDBJ databases">
        <authorList>
            <person name="Hull J."/>
        </authorList>
    </citation>
    <scope>NUCLEOTIDE SEQUENCE</scope>
</reference>
<protein>
    <submittedName>
        <fullName evidence="1">Catalase</fullName>
    </submittedName>
</protein>
<sequence length="118" mass="13460">MAPPEVNVTNRGFLRIKAKYESYGSEISDIQSKGFAAITSSTDRNLFRGMFATLEKLYEKFNDKWDEAVEYADTHEITPTFPSAADEAYFDRIKACYYNAHGYHIQVMANLNRSSTLP</sequence>
<dbReference type="EMBL" id="GBHO01016849">
    <property type="protein sequence ID" value="JAG26755.1"/>
    <property type="molecule type" value="Transcribed_RNA"/>
</dbReference>
<dbReference type="AlphaFoldDB" id="A0A0A9YB61"/>
<gene>
    <name evidence="1" type="primary">Cat_2</name>
    <name evidence="1" type="ORF">CM83_105165</name>
</gene>
<organism evidence="1">
    <name type="scientific">Lygus hesperus</name>
    <name type="common">Western plant bug</name>
    <dbReference type="NCBI Taxonomy" id="30085"/>
    <lineage>
        <taxon>Eukaryota</taxon>
        <taxon>Metazoa</taxon>
        <taxon>Ecdysozoa</taxon>
        <taxon>Arthropoda</taxon>
        <taxon>Hexapoda</taxon>
        <taxon>Insecta</taxon>
        <taxon>Pterygota</taxon>
        <taxon>Neoptera</taxon>
        <taxon>Paraneoptera</taxon>
        <taxon>Hemiptera</taxon>
        <taxon>Heteroptera</taxon>
        <taxon>Panheteroptera</taxon>
        <taxon>Cimicomorpha</taxon>
        <taxon>Miridae</taxon>
        <taxon>Mirini</taxon>
        <taxon>Lygus</taxon>
    </lineage>
</organism>
<accession>A0A0A9YB61</accession>